<dbReference type="EMBL" id="JANAKD010001604">
    <property type="protein sequence ID" value="KAJ3477877.1"/>
    <property type="molecule type" value="Genomic_DNA"/>
</dbReference>
<accession>A0ACC1QKH4</accession>
<evidence type="ECO:0000313" key="2">
    <source>
        <dbReference type="Proteomes" id="UP001148737"/>
    </source>
</evidence>
<organism evidence="1 2">
    <name type="scientific">Lecanicillium saksenae</name>
    <dbReference type="NCBI Taxonomy" id="468837"/>
    <lineage>
        <taxon>Eukaryota</taxon>
        <taxon>Fungi</taxon>
        <taxon>Dikarya</taxon>
        <taxon>Ascomycota</taxon>
        <taxon>Pezizomycotina</taxon>
        <taxon>Sordariomycetes</taxon>
        <taxon>Hypocreomycetidae</taxon>
        <taxon>Hypocreales</taxon>
        <taxon>Cordycipitaceae</taxon>
        <taxon>Lecanicillium</taxon>
    </lineage>
</organism>
<comment type="caution">
    <text evidence="1">The sequence shown here is derived from an EMBL/GenBank/DDBJ whole genome shotgun (WGS) entry which is preliminary data.</text>
</comment>
<protein>
    <submittedName>
        <fullName evidence="1">Uncharacterized protein</fullName>
    </submittedName>
</protein>
<name>A0ACC1QKH4_9HYPO</name>
<gene>
    <name evidence="1" type="ORF">NLG97_g8721</name>
</gene>
<reference evidence="1" key="1">
    <citation type="submission" date="2022-07" db="EMBL/GenBank/DDBJ databases">
        <title>Genome Sequence of Lecanicillium saksenae.</title>
        <authorList>
            <person name="Buettner E."/>
        </authorList>
    </citation>
    <scope>NUCLEOTIDE SEQUENCE</scope>
    <source>
        <strain evidence="1">VT-O1</strain>
    </source>
</reference>
<evidence type="ECO:0000313" key="1">
    <source>
        <dbReference type="EMBL" id="KAJ3477877.1"/>
    </source>
</evidence>
<proteinExistence type="predicted"/>
<keyword evidence="2" id="KW-1185">Reference proteome</keyword>
<dbReference type="Proteomes" id="UP001148737">
    <property type="component" value="Unassembled WGS sequence"/>
</dbReference>
<sequence length="562" mass="61154">MAKMKGPAHILPQLAPAIDLIASLSGVPGVSVGVIHEGRVVFHHNYGHGDVAARTPTTSDTIYPIASLSKSFTAFLYASLVHDGLADWSSPIRETLPDFHSTSSQVTREATAVDLISHRTGIAGGESLYWHGQPLLNDSDIIPMFGSQPSAHNFRTGWMYNNLGYAIVGLAMSALSGQTYSELFQSRIARPLGLDRTGLDFDHCQSCDVAKAYLTTEDGTAVENANPFIPARTAIVAAGAIRSSVNDLLVFYGAMLRQLGGAVDPDPSQHSLRGLPIITSAKSFMQDGENSLLERSYALGWIRTQLPGTLGAMGLNPWLTQMPLINTSRLALYHQGNLPGATSAVYLFPETHSGVVVLSNGYGLSDTPDWIAQLIAEALFETGSETDYVALAREAADVSKSNRLRTVHDIEGMQQGDTVPSTPIKAFEGMYYNTGATFVIEIFSSKDGHRIAFQGQKGDTFTLRHLHGTTYTWFTSTRELAQRGRHIFPAPYYLIRFHIDSASKVVGLEWAHNCTDTGGEMFIKDRLRTSTPTPWTLALTLVSIGVGVVVRNVLKTRKEKEK</sequence>